<protein>
    <submittedName>
        <fullName evidence="6">DnaJ domain containing protein</fullName>
    </submittedName>
</protein>
<feature type="region of interest" description="Disordered" evidence="4">
    <location>
        <begin position="512"/>
        <end position="532"/>
    </location>
</feature>
<dbReference type="InterPro" id="IPR001623">
    <property type="entry name" value="DnaJ_domain"/>
</dbReference>
<proteinExistence type="predicted"/>
<dbReference type="SMART" id="SM00028">
    <property type="entry name" value="TPR"/>
    <property type="match status" value="2"/>
</dbReference>
<comment type="caution">
    <text evidence="6">The sequence shown here is derived from an EMBL/GenBank/DDBJ whole genome shotgun (WGS) entry which is preliminary data.</text>
</comment>
<dbReference type="Proteomes" id="UP000179807">
    <property type="component" value="Unassembled WGS sequence"/>
</dbReference>
<dbReference type="InterPro" id="IPR019734">
    <property type="entry name" value="TPR_rpt"/>
</dbReference>
<evidence type="ECO:0000256" key="2">
    <source>
        <dbReference type="ARBA" id="ARBA00022729"/>
    </source>
</evidence>
<feature type="compositionally biased region" description="Polar residues" evidence="4">
    <location>
        <begin position="444"/>
        <end position="476"/>
    </location>
</feature>
<comment type="subcellular location">
    <subcellularLocation>
        <location evidence="1">Endoplasmic reticulum</location>
    </subcellularLocation>
</comment>
<dbReference type="Pfam" id="PF00226">
    <property type="entry name" value="DnaJ"/>
    <property type="match status" value="1"/>
</dbReference>
<name>A0A1J4KLM3_9EUKA</name>
<evidence type="ECO:0000256" key="4">
    <source>
        <dbReference type="SAM" id="MobiDB-lite"/>
    </source>
</evidence>
<dbReference type="RefSeq" id="XP_068363413.1">
    <property type="nucleotide sequence ID" value="XM_068491812.1"/>
</dbReference>
<dbReference type="Gene3D" id="1.25.40.10">
    <property type="entry name" value="Tetratricopeptide repeat domain"/>
    <property type="match status" value="1"/>
</dbReference>
<evidence type="ECO:0000256" key="3">
    <source>
        <dbReference type="ARBA" id="ARBA00022824"/>
    </source>
</evidence>
<keyword evidence="7" id="KW-1185">Reference proteome</keyword>
<keyword evidence="3" id="KW-0256">Endoplasmic reticulum</keyword>
<evidence type="ECO:0000313" key="7">
    <source>
        <dbReference type="Proteomes" id="UP000179807"/>
    </source>
</evidence>
<dbReference type="PRINTS" id="PR00625">
    <property type="entry name" value="JDOMAIN"/>
</dbReference>
<evidence type="ECO:0000256" key="1">
    <source>
        <dbReference type="ARBA" id="ARBA00004240"/>
    </source>
</evidence>
<dbReference type="GO" id="GO:0005783">
    <property type="term" value="C:endoplasmic reticulum"/>
    <property type="evidence" value="ECO:0007669"/>
    <property type="project" value="UniProtKB-SubCell"/>
</dbReference>
<dbReference type="GeneID" id="94826516"/>
<feature type="compositionally biased region" description="Polar residues" evidence="4">
    <location>
        <begin position="512"/>
        <end position="521"/>
    </location>
</feature>
<evidence type="ECO:0000259" key="5">
    <source>
        <dbReference type="PROSITE" id="PS50076"/>
    </source>
</evidence>
<dbReference type="Gene3D" id="1.10.287.110">
    <property type="entry name" value="DnaJ domain"/>
    <property type="match status" value="1"/>
</dbReference>
<dbReference type="InterPro" id="IPR051727">
    <property type="entry name" value="DnaJ_C3_Co-chaperones"/>
</dbReference>
<dbReference type="VEuPathDB" id="TrichDB:TRFO_04309"/>
<dbReference type="GO" id="GO:0051087">
    <property type="term" value="F:protein-folding chaperone binding"/>
    <property type="evidence" value="ECO:0007669"/>
    <property type="project" value="TreeGrafter"/>
</dbReference>
<keyword evidence="2" id="KW-0732">Signal</keyword>
<accession>A0A1J4KLM3</accession>
<gene>
    <name evidence="6" type="ORF">TRFO_04309</name>
</gene>
<dbReference type="PANTHER" id="PTHR44140:SF2">
    <property type="entry name" value="LD25575P"/>
    <property type="match status" value="1"/>
</dbReference>
<dbReference type="SUPFAM" id="SSF48452">
    <property type="entry name" value="TPR-like"/>
    <property type="match status" value="1"/>
</dbReference>
<dbReference type="InterPro" id="IPR011990">
    <property type="entry name" value="TPR-like_helical_dom_sf"/>
</dbReference>
<dbReference type="AlphaFoldDB" id="A0A1J4KLM3"/>
<dbReference type="SUPFAM" id="SSF46565">
    <property type="entry name" value="Chaperone J-domain"/>
    <property type="match status" value="1"/>
</dbReference>
<sequence length="532" mass="59773">MLGIFLVTAFSIDTPLSIRKQINGKQYEEAYKASNSLIVKGGNLDASPELFFLRGIASLRLQKFDQSITDLSFYIRSINEPNNSNNEKDRLKAYSMRGLAYLKKGNFEDAQNDADSSKDLELAKLIKKAQLLFTAAQSNETSPNVAVDKYLQLTKICCGSSDIFGQAASVALQLGNNTLFADLSAKGLRISPNDARILELNGRYYFNRAEFPRVQYFASKCINVASNPGKCTALLRASNRYQSNEKSAKEAIKKKDFTAAQNHFNTCQEIVKQYANDDSPLSIHAKRIQLDILLSKNKKEEALSILNDLIEASPNNDDLLIQRGEILMELEDYTGALQDFQIVRKKNKNNKKVLNLIEKVSKLQDKEKNVDLYTVLGLKHGASIREVKDAYRKAAIKWHPDRFKNQIEKKKAEKKMKQINAAYDVLGDEQKKKMYDLGQDPDHPTSQPNDSNMYSNRYPNSNQGFNSRQGRQSGNVNMNINLNDILKMFGGGGGGAGIPFANMFTNGMNQFASSFTSSGGQNERKTNQRRRR</sequence>
<dbReference type="SMART" id="SM00271">
    <property type="entry name" value="DnaJ"/>
    <property type="match status" value="1"/>
</dbReference>
<dbReference type="InterPro" id="IPR036869">
    <property type="entry name" value="J_dom_sf"/>
</dbReference>
<dbReference type="CDD" id="cd06257">
    <property type="entry name" value="DnaJ"/>
    <property type="match status" value="1"/>
</dbReference>
<dbReference type="GO" id="GO:0051787">
    <property type="term" value="F:misfolded protein binding"/>
    <property type="evidence" value="ECO:0007669"/>
    <property type="project" value="TreeGrafter"/>
</dbReference>
<feature type="domain" description="J" evidence="5">
    <location>
        <begin position="371"/>
        <end position="439"/>
    </location>
</feature>
<feature type="compositionally biased region" description="Basic and acidic residues" evidence="4">
    <location>
        <begin position="434"/>
        <end position="443"/>
    </location>
</feature>
<dbReference type="GO" id="GO:0034975">
    <property type="term" value="P:protein folding in endoplasmic reticulum"/>
    <property type="evidence" value="ECO:0007669"/>
    <property type="project" value="TreeGrafter"/>
</dbReference>
<dbReference type="EMBL" id="MLAK01000616">
    <property type="protein sequence ID" value="OHT10277.1"/>
    <property type="molecule type" value="Genomic_DNA"/>
</dbReference>
<dbReference type="PROSITE" id="PS50076">
    <property type="entry name" value="DNAJ_2"/>
    <property type="match status" value="1"/>
</dbReference>
<reference evidence="6" key="1">
    <citation type="submission" date="2016-10" db="EMBL/GenBank/DDBJ databases">
        <authorList>
            <person name="Benchimol M."/>
            <person name="Almeida L.G."/>
            <person name="Vasconcelos A.T."/>
            <person name="Perreira-Neves A."/>
            <person name="Rosa I.A."/>
            <person name="Tasca T."/>
            <person name="Bogo M.R."/>
            <person name="de Souza W."/>
        </authorList>
    </citation>
    <scope>NUCLEOTIDE SEQUENCE [LARGE SCALE GENOMIC DNA]</scope>
    <source>
        <strain evidence="6">K</strain>
    </source>
</reference>
<evidence type="ECO:0000313" key="6">
    <source>
        <dbReference type="EMBL" id="OHT10277.1"/>
    </source>
</evidence>
<feature type="region of interest" description="Disordered" evidence="4">
    <location>
        <begin position="434"/>
        <end position="476"/>
    </location>
</feature>
<dbReference type="PANTHER" id="PTHR44140">
    <property type="entry name" value="LD25575P"/>
    <property type="match status" value="1"/>
</dbReference>
<dbReference type="OrthoDB" id="1726119at2759"/>
<organism evidence="6 7">
    <name type="scientific">Tritrichomonas foetus</name>
    <dbReference type="NCBI Taxonomy" id="1144522"/>
    <lineage>
        <taxon>Eukaryota</taxon>
        <taxon>Metamonada</taxon>
        <taxon>Parabasalia</taxon>
        <taxon>Tritrichomonadida</taxon>
        <taxon>Tritrichomonadidae</taxon>
        <taxon>Tritrichomonas</taxon>
    </lineage>
</organism>